<keyword evidence="1" id="KW-0812">Transmembrane</keyword>
<comment type="caution">
    <text evidence="2">The sequence shown here is derived from an EMBL/GenBank/DDBJ whole genome shotgun (WGS) entry which is preliminary data.</text>
</comment>
<feature type="transmembrane region" description="Helical" evidence="1">
    <location>
        <begin position="25"/>
        <end position="49"/>
    </location>
</feature>
<dbReference type="RefSeq" id="WP_158048420.1">
    <property type="nucleotide sequence ID" value="NZ_DBEYOF010000015.1"/>
</dbReference>
<keyword evidence="1" id="KW-0472">Membrane</keyword>
<evidence type="ECO:0000313" key="2">
    <source>
        <dbReference type="EMBL" id="KAB1642834.1"/>
    </source>
</evidence>
<organism evidence="2 3">
    <name type="scientific">Ellagibacter isourolithinifaciens</name>
    <dbReference type="NCBI Taxonomy" id="2137581"/>
    <lineage>
        <taxon>Bacteria</taxon>
        <taxon>Bacillati</taxon>
        <taxon>Actinomycetota</taxon>
        <taxon>Coriobacteriia</taxon>
        <taxon>Eggerthellales</taxon>
        <taxon>Eggerthellaceae</taxon>
        <taxon>Ellagibacter</taxon>
    </lineage>
</organism>
<accession>A0A6N6NP23</accession>
<keyword evidence="3" id="KW-1185">Reference proteome</keyword>
<reference evidence="2 3" key="1">
    <citation type="submission" date="2019-09" db="EMBL/GenBank/DDBJ databases">
        <title>Whole genome shotgun sequencing (WGS) of Ellagibacter isourolithinifaciens DSM 104140(T) and Adlercreutzia muris DSM 29508(T).</title>
        <authorList>
            <person name="Stoll D.A."/>
            <person name="Danylec N."/>
            <person name="Huch M."/>
        </authorList>
    </citation>
    <scope>NUCLEOTIDE SEQUENCE [LARGE SCALE GENOMIC DNA]</scope>
    <source>
        <strain evidence="2 3">DSM 104140</strain>
    </source>
</reference>
<sequence length="143" mass="15705">MARELTDEEIAREEKFLKGVPRVNIGALFLPPIWGPAHGMWAAILFYPIWLFADNAFYAAFATPSALSIMFAVIVFVLLTAATVAFSIVSQPFAAHRAAERGVSREKYLSRQRIWAVVSVIVGCVMIAAATYYNLVIRPGLGA</sequence>
<keyword evidence="1" id="KW-1133">Transmembrane helix</keyword>
<feature type="transmembrane region" description="Helical" evidence="1">
    <location>
        <begin position="114"/>
        <end position="133"/>
    </location>
</feature>
<evidence type="ECO:0000313" key="3">
    <source>
        <dbReference type="Proteomes" id="UP000468668"/>
    </source>
</evidence>
<evidence type="ECO:0000256" key="1">
    <source>
        <dbReference type="SAM" id="Phobius"/>
    </source>
</evidence>
<name>A0A6N6NP23_9ACTN</name>
<feature type="transmembrane region" description="Helical" evidence="1">
    <location>
        <begin position="69"/>
        <end position="93"/>
    </location>
</feature>
<protein>
    <submittedName>
        <fullName evidence="2">Viscotoxin-A3</fullName>
    </submittedName>
</protein>
<dbReference type="GeneID" id="98656805"/>
<dbReference type="OrthoDB" id="3173727at2"/>
<dbReference type="Proteomes" id="UP000468668">
    <property type="component" value="Unassembled WGS sequence"/>
</dbReference>
<proteinExistence type="predicted"/>
<dbReference type="AlphaFoldDB" id="A0A6N6NP23"/>
<gene>
    <name evidence="2" type="ORF">F8C90_00125</name>
</gene>
<dbReference type="EMBL" id="WAJR01000001">
    <property type="protein sequence ID" value="KAB1642834.1"/>
    <property type="molecule type" value="Genomic_DNA"/>
</dbReference>